<dbReference type="Pfam" id="PF13041">
    <property type="entry name" value="PPR_2"/>
    <property type="match status" value="1"/>
</dbReference>
<protein>
    <submittedName>
        <fullName evidence="6">Uncharacterized protein</fullName>
    </submittedName>
</protein>
<comment type="caution">
    <text evidence="6">The sequence shown here is derived from an EMBL/GenBank/DDBJ whole genome shotgun (WGS) entry which is preliminary data.</text>
</comment>
<evidence type="ECO:0000256" key="5">
    <source>
        <dbReference type="SAM" id="MobiDB-lite"/>
    </source>
</evidence>
<evidence type="ECO:0000256" key="3">
    <source>
        <dbReference type="ARBA" id="ARBA00044493"/>
    </source>
</evidence>
<name>A0A9P4WTQ8_9PLEO</name>
<dbReference type="InterPro" id="IPR011990">
    <property type="entry name" value="TPR-like_helical_dom_sf"/>
</dbReference>
<feature type="compositionally biased region" description="Basic and acidic residues" evidence="5">
    <location>
        <begin position="700"/>
        <end position="712"/>
    </location>
</feature>
<dbReference type="PANTHER" id="PTHR47447">
    <property type="entry name" value="OS03G0856100 PROTEIN"/>
    <property type="match status" value="1"/>
</dbReference>
<dbReference type="InterPro" id="IPR002885">
    <property type="entry name" value="PPR_rpt"/>
</dbReference>
<dbReference type="EMBL" id="SWKV01000016">
    <property type="protein sequence ID" value="KAF3042415.1"/>
    <property type="molecule type" value="Genomic_DNA"/>
</dbReference>
<dbReference type="Gene3D" id="1.25.40.10">
    <property type="entry name" value="Tetratricopeptide repeat domain"/>
    <property type="match status" value="2"/>
</dbReference>
<dbReference type="PANTHER" id="PTHR47447:SF28">
    <property type="entry name" value="PENTACOTRIPEPTIDE-REPEAT REGION OF PRORP DOMAIN-CONTAINING PROTEIN"/>
    <property type="match status" value="1"/>
</dbReference>
<dbReference type="Proteomes" id="UP000758155">
    <property type="component" value="Unassembled WGS sequence"/>
</dbReference>
<sequence length="712" mass="81442">MLNCRACLWQCVQPFDRPANIQRLRRNGIPLLRQSQQRFQSTDVRKTRTRPHYLTRVEKLSNDRNEPWQNSAVAENQKKRERAALLSSRTDVIASAERRETPNLMKLGKRDTTMSETDWNRRKRELRFLQDPLDLAQFVQAELRKDRVEEMKQLVGYALKVYNDMKKRGQFPDSYTYTILLRGLSINAQNSGVLEKALSVYHSLFAPNSRVTPSIIHTNAALRVCARALDMDALWGIAAKIPERGPAAANATTYNTIINAIRQNMLLARPSGESAEEAAARKERGIMEARRLWEDIAGKWREADLVIDEELVCSMGRLLLLGPRPRDWDDVLSLIEQTMDIPRLVPRLGTPERKEAGFPQLRAPNVPEDYKFDDDHLAPGQPGIRGEEFLPFAGSLAKNLAFVKPENNTLSLIQEACLKIAAPKAAQKYWDMLADQYKITPDVNNLNQQLRNLRQNRASAAAVELLQKDMIGKGVRPPPGTFRIAMSTCVRDKNNHNSLKNGSQILHSMSKVYADVDAKTVGMYADLANTFPLAKGQDLIDALTNLYPFVRNLRVQMGIAAHEQEGAEKRKRRVARLTGEARQEALMALRKVYGVYDRLLMSNLIAEEQKQEFKKERARLSAFILKETQQDRERNVEKKVQNLGRQEEVSPEDFDQHSYLADEAQEGEEQVEPERSSEKRNWRDHASEDSRGSWRTRNVKPADQRKPWESRS</sequence>
<keyword evidence="7" id="KW-1185">Reference proteome</keyword>
<organism evidence="6 7">
    <name type="scientific">Didymella heteroderae</name>
    <dbReference type="NCBI Taxonomy" id="1769908"/>
    <lineage>
        <taxon>Eukaryota</taxon>
        <taxon>Fungi</taxon>
        <taxon>Dikarya</taxon>
        <taxon>Ascomycota</taxon>
        <taxon>Pezizomycotina</taxon>
        <taxon>Dothideomycetes</taxon>
        <taxon>Pleosporomycetidae</taxon>
        <taxon>Pleosporales</taxon>
        <taxon>Pleosporineae</taxon>
        <taxon>Didymellaceae</taxon>
        <taxon>Didymella</taxon>
    </lineage>
</organism>
<dbReference type="AlphaFoldDB" id="A0A9P4WTQ8"/>
<evidence type="ECO:0000313" key="7">
    <source>
        <dbReference type="Proteomes" id="UP000758155"/>
    </source>
</evidence>
<accession>A0A9P4WTQ8</accession>
<comment type="subunit">
    <text evidence="4">Binds to mitochondrial small subunit 15S rRNA.</text>
</comment>
<feature type="region of interest" description="Disordered" evidence="5">
    <location>
        <begin position="634"/>
        <end position="712"/>
    </location>
</feature>
<reference evidence="6" key="1">
    <citation type="submission" date="2019-04" db="EMBL/GenBank/DDBJ databases">
        <title>Sequencing of skin fungus with MAO and IRED activity.</title>
        <authorList>
            <person name="Marsaioli A.J."/>
            <person name="Bonatto J.M.C."/>
            <person name="Reis Junior O."/>
        </authorList>
    </citation>
    <scope>NUCLEOTIDE SEQUENCE</scope>
    <source>
        <strain evidence="6">28M1</strain>
    </source>
</reference>
<evidence type="ECO:0000256" key="1">
    <source>
        <dbReference type="ARBA" id="ARBA00006192"/>
    </source>
</evidence>
<feature type="compositionally biased region" description="Basic and acidic residues" evidence="5">
    <location>
        <begin position="672"/>
        <end position="692"/>
    </location>
</feature>
<proteinExistence type="inferred from homology"/>
<comment type="function">
    <text evidence="3">Regulates mitochondrial small subunit maturation by controlling 15S rRNA 5'-end processing. Localizes to the 5' precursor of the 15S rRNA in a position that is subsequently occupied by mS47 in the mature yeast mtSSU. Uses structure and sequence-specific RNA recognition, binding to a single-stranded region of the precursor and specifically recognizing bases -6 to -1. The exchange of Ccm1 for mS47 is coupled to the irreversible removal of precursor rRNA that is accompanied by conformational changes of the mitoribosomal proteins uS5m and mS26. These conformational changes signal completion of 5'-end rRNA processing through protection of the mature 5'-end of the 15S rRNA and stabilization of mS47. The removal of the 5' precursor together with the dissociation of Ccm1 may be catalyzed by the 5'-3' exoribonuclease Pet127. Involved in the specific removal of group I introns in mitochondrial encoded transcripts.</text>
</comment>
<evidence type="ECO:0000256" key="4">
    <source>
        <dbReference type="ARBA" id="ARBA00044511"/>
    </source>
</evidence>
<evidence type="ECO:0000313" key="6">
    <source>
        <dbReference type="EMBL" id="KAF3042415.1"/>
    </source>
</evidence>
<evidence type="ECO:0000256" key="2">
    <source>
        <dbReference type="ARBA" id="ARBA00022737"/>
    </source>
</evidence>
<feature type="compositionally biased region" description="Basic and acidic residues" evidence="5">
    <location>
        <begin position="634"/>
        <end position="648"/>
    </location>
</feature>
<keyword evidence="2" id="KW-0677">Repeat</keyword>
<comment type="similarity">
    <text evidence="1">Belongs to the CCM1 family.</text>
</comment>
<dbReference type="OrthoDB" id="185373at2759"/>
<gene>
    <name evidence="6" type="ORF">E8E12_008228</name>
</gene>